<dbReference type="PROSITE" id="PS00626">
    <property type="entry name" value="RCC1_2"/>
    <property type="match status" value="2"/>
</dbReference>
<organism evidence="6">
    <name type="scientific">Candida tenuis (strain ATCC 10573 / BCRC 21748 / CBS 615 / JCM 9827 / NBRC 10315 / NRRL Y-1498 / VKM Y-70)</name>
    <name type="common">Yeast</name>
    <name type="synonym">Yamadazyma tenuis</name>
    <dbReference type="NCBI Taxonomy" id="590646"/>
    <lineage>
        <taxon>Eukaryota</taxon>
        <taxon>Fungi</taxon>
        <taxon>Dikarya</taxon>
        <taxon>Ascomycota</taxon>
        <taxon>Saccharomycotina</taxon>
        <taxon>Pichiomycetes</taxon>
        <taxon>Debaryomycetaceae</taxon>
        <taxon>Yamadazyma</taxon>
    </lineage>
</organism>
<evidence type="ECO:0000259" key="4">
    <source>
        <dbReference type="Pfam" id="PF25390"/>
    </source>
</evidence>
<evidence type="ECO:0000313" key="5">
    <source>
        <dbReference type="EMBL" id="EGV63260.1"/>
    </source>
</evidence>
<dbReference type="InterPro" id="IPR000408">
    <property type="entry name" value="Reg_chr_condens"/>
</dbReference>
<name>G3B5L7_CANTC</name>
<keyword evidence="2" id="KW-0677">Repeat</keyword>
<dbReference type="GO" id="GO:0005085">
    <property type="term" value="F:guanyl-nucleotide exchange factor activity"/>
    <property type="evidence" value="ECO:0007669"/>
    <property type="project" value="TreeGrafter"/>
</dbReference>
<dbReference type="OrthoDB" id="61110at2759"/>
<dbReference type="GO" id="GO:0005737">
    <property type="term" value="C:cytoplasm"/>
    <property type="evidence" value="ECO:0007669"/>
    <property type="project" value="TreeGrafter"/>
</dbReference>
<dbReference type="HOGENOM" id="CLU_005210_2_2_1"/>
<dbReference type="PANTHER" id="PTHR45982">
    <property type="entry name" value="REGULATOR OF CHROMOSOME CONDENSATION"/>
    <property type="match status" value="1"/>
</dbReference>
<dbReference type="Gene3D" id="2.130.10.30">
    <property type="entry name" value="Regulator of chromosome condensation 1/beta-lactamase-inhibitor protein II"/>
    <property type="match status" value="1"/>
</dbReference>
<dbReference type="InterPro" id="IPR009091">
    <property type="entry name" value="RCC1/BLIP-II"/>
</dbReference>
<dbReference type="InterPro" id="IPR058923">
    <property type="entry name" value="RCC1-like_dom"/>
</dbReference>
<keyword evidence="6" id="KW-1185">Reference proteome</keyword>
<protein>
    <submittedName>
        <fullName evidence="5">RCC1/BLIP-II</fullName>
    </submittedName>
</protein>
<feature type="repeat" description="RCC1" evidence="3">
    <location>
        <begin position="204"/>
        <end position="258"/>
    </location>
</feature>
<feature type="repeat" description="RCC1" evidence="3">
    <location>
        <begin position="136"/>
        <end position="203"/>
    </location>
</feature>
<dbReference type="SUPFAM" id="SSF50985">
    <property type="entry name" value="RCC1/BLIP-II"/>
    <property type="match status" value="1"/>
</dbReference>
<dbReference type="Proteomes" id="UP000000707">
    <property type="component" value="Unassembled WGS sequence"/>
</dbReference>
<sequence length="277" mass="30637">MDQLKNIVQLAAGKDHILALDSKGIVYAWGNGQQFQLGRRILERHRYKALEPQQFGLYNIKYIASGDFHCFAIDHDDNVYAWGLNQFGQCALTNSHGELEDGSLITRPTLIQPLSQKEITEIVGGEHHTMALTKGGEVFSWGRYDMKEVGIPEKNLPDSVFKDQHGKVRAVPVPTKLQLSAKEDIKCKAIGTGSHHSFAVTTDGFVYSWGFGDTYGPGLGPLDEDVEKPTRIANTATKFHDILMIGAGGQFSVSGGVKIEDEDAAEDRVEKYEELDE</sequence>
<gene>
    <name evidence="5" type="ORF">CANTEDRAFT_123263</name>
</gene>
<evidence type="ECO:0000313" key="6">
    <source>
        <dbReference type="Proteomes" id="UP000000707"/>
    </source>
</evidence>
<evidence type="ECO:0000256" key="3">
    <source>
        <dbReference type="PROSITE-ProRule" id="PRU00235"/>
    </source>
</evidence>
<feature type="domain" description="RCC1-like" evidence="4">
    <location>
        <begin position="3"/>
        <end position="253"/>
    </location>
</feature>
<accession>G3B5L7</accession>
<feature type="repeat" description="RCC1" evidence="3">
    <location>
        <begin position="77"/>
        <end position="135"/>
    </location>
</feature>
<dbReference type="InterPro" id="IPR051553">
    <property type="entry name" value="Ran_GTPase-activating"/>
</dbReference>
<reference evidence="5 6" key="1">
    <citation type="journal article" date="2011" name="Proc. Natl. Acad. Sci. U.S.A.">
        <title>Comparative genomics of xylose-fermenting fungi for enhanced biofuel production.</title>
        <authorList>
            <person name="Wohlbach D.J."/>
            <person name="Kuo A."/>
            <person name="Sato T.K."/>
            <person name="Potts K.M."/>
            <person name="Salamov A.A."/>
            <person name="LaButti K.M."/>
            <person name="Sun H."/>
            <person name="Clum A."/>
            <person name="Pangilinan J.L."/>
            <person name="Lindquist E.A."/>
            <person name="Lucas S."/>
            <person name="Lapidus A."/>
            <person name="Jin M."/>
            <person name="Gunawan C."/>
            <person name="Balan V."/>
            <person name="Dale B.E."/>
            <person name="Jeffries T.W."/>
            <person name="Zinkel R."/>
            <person name="Barry K.W."/>
            <person name="Grigoriev I.V."/>
            <person name="Gasch A.P."/>
        </authorList>
    </citation>
    <scope>NUCLEOTIDE SEQUENCE [LARGE SCALE GENOMIC DNA]</scope>
    <source>
        <strain evidence="6">ATCC 10573 / BCRC 21748 / CBS 615 / JCM 9827 / NBRC 10315 / NRRL Y-1498 / VKM Y-70</strain>
    </source>
</reference>
<dbReference type="AlphaFoldDB" id="G3B5L7"/>
<evidence type="ECO:0000256" key="1">
    <source>
        <dbReference type="ARBA" id="ARBA00022658"/>
    </source>
</evidence>
<dbReference type="PRINTS" id="PR00633">
    <property type="entry name" value="RCCNDNSATION"/>
</dbReference>
<dbReference type="Pfam" id="PF25390">
    <property type="entry name" value="WD40_RLD"/>
    <property type="match status" value="1"/>
</dbReference>
<evidence type="ECO:0000256" key="2">
    <source>
        <dbReference type="ARBA" id="ARBA00022737"/>
    </source>
</evidence>
<proteinExistence type="predicted"/>
<dbReference type="EMBL" id="GL996524">
    <property type="protein sequence ID" value="EGV63260.1"/>
    <property type="molecule type" value="Genomic_DNA"/>
</dbReference>
<keyword evidence="1" id="KW-0344">Guanine-nucleotide releasing factor</keyword>
<dbReference type="PROSITE" id="PS50012">
    <property type="entry name" value="RCC1_3"/>
    <property type="match status" value="4"/>
</dbReference>
<dbReference type="PANTHER" id="PTHR45982:SF1">
    <property type="entry name" value="REGULATOR OF CHROMOSOME CONDENSATION"/>
    <property type="match status" value="1"/>
</dbReference>
<feature type="repeat" description="RCC1" evidence="3">
    <location>
        <begin position="24"/>
        <end position="76"/>
    </location>
</feature>